<comment type="caution">
    <text evidence="2">The sequence shown here is derived from an EMBL/GenBank/DDBJ whole genome shotgun (WGS) entry which is preliminary data.</text>
</comment>
<accession>A0A0A2F5Q8</accession>
<keyword evidence="1" id="KW-0732">Signal</keyword>
<feature type="signal peptide" evidence="1">
    <location>
        <begin position="1"/>
        <end position="23"/>
    </location>
</feature>
<dbReference type="RefSeq" id="WP_039426188.1">
    <property type="nucleotide sequence ID" value="NZ_JRAK01000129.1"/>
</dbReference>
<gene>
    <name evidence="2" type="ORF">HR15_09865</name>
</gene>
<dbReference type="Pfam" id="PF20329">
    <property type="entry name" value="DUF6624"/>
    <property type="match status" value="1"/>
</dbReference>
<evidence type="ECO:0000313" key="3">
    <source>
        <dbReference type="Proteomes" id="UP000030146"/>
    </source>
</evidence>
<name>A0A0A2F5Q8_9PORP</name>
<feature type="chain" id="PRO_5001986617" description="Lipoprotein" evidence="1">
    <location>
        <begin position="24"/>
        <end position="331"/>
    </location>
</feature>
<evidence type="ECO:0008006" key="4">
    <source>
        <dbReference type="Google" id="ProtNLM"/>
    </source>
</evidence>
<proteinExistence type="predicted"/>
<sequence length="331" mass="39371">MFRISRLGIVLLVSLIACNLSKAQNTTKDLINLSIKYLEQNDSTAFRKTYQDIFMQYVTEALCAPFDKAIQDRDQTYIQAQLDSLTSDPEEDAFTYHLLSKPEYQAFYYTLPRWEVYKSWIDSVERNPHADMRNEIWQIQREDQGIRILWLRLPNETGDNIRKKVRDEILLVDRQNTERAIHIIDTFGEWPGANRLGCSADQTLWLCIQHADQRPEVATRYLPMLQKAVEEKRTDPMHYAYLVDRIRMHECKEQIYGTQTYHVKEENGNKFFFVIPIEDIDHVDERRAGIGMDSLSDYVNSMGYDWDIRQYKKDLPKIWKYYRHSCEKKKN</sequence>
<dbReference type="PROSITE" id="PS51257">
    <property type="entry name" value="PROKAR_LIPOPROTEIN"/>
    <property type="match status" value="1"/>
</dbReference>
<protein>
    <recommendedName>
        <fullName evidence="4">Lipoprotein</fullName>
    </recommendedName>
</protein>
<keyword evidence="3" id="KW-1185">Reference proteome</keyword>
<dbReference type="InterPro" id="IPR046732">
    <property type="entry name" value="DUF6624"/>
</dbReference>
<evidence type="ECO:0000313" key="2">
    <source>
        <dbReference type="EMBL" id="KGN85392.1"/>
    </source>
</evidence>
<organism evidence="2 3">
    <name type="scientific">Porphyromonas gulae</name>
    <dbReference type="NCBI Taxonomy" id="111105"/>
    <lineage>
        <taxon>Bacteria</taxon>
        <taxon>Pseudomonadati</taxon>
        <taxon>Bacteroidota</taxon>
        <taxon>Bacteroidia</taxon>
        <taxon>Bacteroidales</taxon>
        <taxon>Porphyromonadaceae</taxon>
        <taxon>Porphyromonas</taxon>
    </lineage>
</organism>
<dbReference type="Proteomes" id="UP000030146">
    <property type="component" value="Unassembled WGS sequence"/>
</dbReference>
<reference evidence="2 3" key="1">
    <citation type="submission" date="2014-08" db="EMBL/GenBank/DDBJ databases">
        <title>Porphyromonas gulae strain:COT-052_OH3439 Genome sequencing.</title>
        <authorList>
            <person name="Wallis C."/>
            <person name="Deusch O."/>
            <person name="O'Flynn C."/>
            <person name="Davis I."/>
            <person name="Jospin G."/>
            <person name="Darling A.E."/>
            <person name="Coil D.A."/>
            <person name="Alexiev A."/>
            <person name="Horsfall A."/>
            <person name="Kirkwood N."/>
            <person name="Harris S."/>
            <person name="Eisen J.A."/>
        </authorList>
    </citation>
    <scope>NUCLEOTIDE SEQUENCE [LARGE SCALE GENOMIC DNA]</scope>
    <source>
        <strain evidence="3">COT-052 OH3439</strain>
    </source>
</reference>
<evidence type="ECO:0000256" key="1">
    <source>
        <dbReference type="SAM" id="SignalP"/>
    </source>
</evidence>
<dbReference type="EMBL" id="JRAK01000129">
    <property type="protein sequence ID" value="KGN85392.1"/>
    <property type="molecule type" value="Genomic_DNA"/>
</dbReference>
<dbReference type="AlphaFoldDB" id="A0A0A2F5Q8"/>